<evidence type="ECO:0000313" key="12">
    <source>
        <dbReference type="Proteomes" id="UP000198641"/>
    </source>
</evidence>
<evidence type="ECO:0000256" key="3">
    <source>
        <dbReference type="ARBA" id="ARBA00022801"/>
    </source>
</evidence>
<evidence type="ECO:0000256" key="1">
    <source>
        <dbReference type="ARBA" id="ARBA00007164"/>
    </source>
</evidence>
<evidence type="ECO:0000256" key="6">
    <source>
        <dbReference type="ARBA" id="ARBA00023316"/>
    </source>
</evidence>
<dbReference type="PRINTS" id="PR00725">
    <property type="entry name" value="DADACBPTASE1"/>
</dbReference>
<dbReference type="SUPFAM" id="SSF56601">
    <property type="entry name" value="beta-lactamase/transpeptidase-like"/>
    <property type="match status" value="1"/>
</dbReference>
<dbReference type="GO" id="GO:0009002">
    <property type="term" value="F:serine-type D-Ala-D-Ala carboxypeptidase activity"/>
    <property type="evidence" value="ECO:0007669"/>
    <property type="project" value="InterPro"/>
</dbReference>
<dbReference type="AlphaFoldDB" id="A0A1G7V0V4"/>
<proteinExistence type="inferred from homology"/>
<dbReference type="STRING" id="284577.SAMN05216571_11814"/>
<evidence type="ECO:0000256" key="2">
    <source>
        <dbReference type="ARBA" id="ARBA00022729"/>
    </source>
</evidence>
<keyword evidence="4" id="KW-0133">Cell shape</keyword>
<dbReference type="InterPro" id="IPR018044">
    <property type="entry name" value="Peptidase_S11"/>
</dbReference>
<evidence type="ECO:0000259" key="10">
    <source>
        <dbReference type="Pfam" id="PF00768"/>
    </source>
</evidence>
<reference evidence="11 12" key="1">
    <citation type="submission" date="2016-10" db="EMBL/GenBank/DDBJ databases">
        <authorList>
            <person name="de Groot N.N."/>
        </authorList>
    </citation>
    <scope>NUCLEOTIDE SEQUENCE [LARGE SCALE GENOMIC DNA]</scope>
    <source>
        <strain evidence="11 12">BH539</strain>
    </source>
</reference>
<name>A0A1G7V0V4_9GAMM</name>
<evidence type="ECO:0000256" key="8">
    <source>
        <dbReference type="PIRSR" id="PIRSR618044-2"/>
    </source>
</evidence>
<feature type="active site" description="Acyl-ester intermediate" evidence="7">
    <location>
        <position position="72"/>
    </location>
</feature>
<accession>A0A1G7V0V4</accession>
<keyword evidence="3" id="KW-0378">Hydrolase</keyword>
<keyword evidence="6" id="KW-0961">Cell wall biogenesis/degradation</keyword>
<dbReference type="Proteomes" id="UP000198641">
    <property type="component" value="Unassembled WGS sequence"/>
</dbReference>
<dbReference type="GO" id="GO:0006508">
    <property type="term" value="P:proteolysis"/>
    <property type="evidence" value="ECO:0007669"/>
    <property type="project" value="InterPro"/>
</dbReference>
<dbReference type="GO" id="GO:0009252">
    <property type="term" value="P:peptidoglycan biosynthetic process"/>
    <property type="evidence" value="ECO:0007669"/>
    <property type="project" value="UniProtKB-KW"/>
</dbReference>
<gene>
    <name evidence="11" type="ORF">SAMN05216571_11814</name>
</gene>
<dbReference type="InterPro" id="IPR012338">
    <property type="entry name" value="Beta-lactam/transpept-like"/>
</dbReference>
<dbReference type="PANTHER" id="PTHR21581">
    <property type="entry name" value="D-ALANYL-D-ALANINE CARBOXYPEPTIDASE"/>
    <property type="match status" value="1"/>
</dbReference>
<dbReference type="Gene3D" id="3.40.710.10">
    <property type="entry name" value="DD-peptidase/beta-lactamase superfamily"/>
    <property type="match status" value="1"/>
</dbReference>
<dbReference type="GO" id="GO:0071555">
    <property type="term" value="P:cell wall organization"/>
    <property type="evidence" value="ECO:0007669"/>
    <property type="project" value="UniProtKB-KW"/>
</dbReference>
<evidence type="ECO:0000313" key="11">
    <source>
        <dbReference type="EMBL" id="SDG53387.1"/>
    </source>
</evidence>
<feature type="active site" description="Proton acceptor" evidence="7">
    <location>
        <position position="75"/>
    </location>
</feature>
<keyword evidence="12" id="KW-1185">Reference proteome</keyword>
<evidence type="ECO:0000256" key="9">
    <source>
        <dbReference type="RuleBase" id="RU004016"/>
    </source>
</evidence>
<dbReference type="GO" id="GO:0008360">
    <property type="term" value="P:regulation of cell shape"/>
    <property type="evidence" value="ECO:0007669"/>
    <property type="project" value="UniProtKB-KW"/>
</dbReference>
<keyword evidence="2" id="KW-0732">Signal</keyword>
<keyword evidence="5" id="KW-0573">Peptidoglycan synthesis</keyword>
<evidence type="ECO:0000256" key="5">
    <source>
        <dbReference type="ARBA" id="ARBA00022984"/>
    </source>
</evidence>
<dbReference type="InterPro" id="IPR001967">
    <property type="entry name" value="Peptidase_S11_N"/>
</dbReference>
<feature type="active site" evidence="7">
    <location>
        <position position="132"/>
    </location>
</feature>
<protein>
    <submittedName>
        <fullName evidence="11">D-alanyl-D-alanine carboxypeptidase</fullName>
    </submittedName>
</protein>
<keyword evidence="11" id="KW-0121">Carboxypeptidase</keyword>
<sequence>MRDITTRLPATRLRPARAMAPLMVAVCMGLWLMLIGGAAQADNPRYAGLVADAASGDVVYAENAEARRYPASLTKMMTLYLLFEAIEQGRLGMDDALPVSTHAASMPASKLWLQAGDSIRVGDAIPALVVRSANDVAVVVAEALGGSETAFAQLMTVRARRMGMGSTHFSNASGLPDDAQVTTARDMATLAVALMRDFPEYYGEFSRTEFVFRGKLQRGHNRLLSNYPGADGLKTGFIRASGFNVATSAVRDDRRLIAVVMGGFTSRSRDEHMADLLDRGFARMGLRERTDWLADTDISGPIASLPPLAVDPSRANMPALLASVEAKPAVRLASNSADPIRALLERNAQGDGGSAWGLRNTVQNAAR</sequence>
<organism evidence="11 12">
    <name type="scientific">Onishia taeanensis</name>
    <dbReference type="NCBI Taxonomy" id="284577"/>
    <lineage>
        <taxon>Bacteria</taxon>
        <taxon>Pseudomonadati</taxon>
        <taxon>Pseudomonadota</taxon>
        <taxon>Gammaproteobacteria</taxon>
        <taxon>Oceanospirillales</taxon>
        <taxon>Halomonadaceae</taxon>
        <taxon>Onishia</taxon>
    </lineage>
</organism>
<keyword evidence="11" id="KW-0645">Protease</keyword>
<dbReference type="Pfam" id="PF00768">
    <property type="entry name" value="Peptidase_S11"/>
    <property type="match status" value="1"/>
</dbReference>
<dbReference type="EMBL" id="FNCI01000018">
    <property type="protein sequence ID" value="SDG53387.1"/>
    <property type="molecule type" value="Genomic_DNA"/>
</dbReference>
<evidence type="ECO:0000256" key="4">
    <source>
        <dbReference type="ARBA" id="ARBA00022960"/>
    </source>
</evidence>
<dbReference type="PANTHER" id="PTHR21581:SF6">
    <property type="entry name" value="TRAFFICKING PROTEIN PARTICLE COMPLEX SUBUNIT 12"/>
    <property type="match status" value="1"/>
</dbReference>
<evidence type="ECO:0000256" key="7">
    <source>
        <dbReference type="PIRSR" id="PIRSR618044-1"/>
    </source>
</evidence>
<feature type="binding site" evidence="8">
    <location>
        <position position="234"/>
    </location>
    <ligand>
        <name>substrate</name>
    </ligand>
</feature>
<feature type="domain" description="Peptidase S11 D-alanyl-D-alanine carboxypeptidase A N-terminal" evidence="10">
    <location>
        <begin position="49"/>
        <end position="264"/>
    </location>
</feature>
<comment type="similarity">
    <text evidence="1 9">Belongs to the peptidase S11 family.</text>
</comment>